<name>A0A4R8A6J1_9FIRM</name>
<dbReference type="InterPro" id="IPR051782">
    <property type="entry name" value="ABC_Transporter_VariousFunc"/>
</dbReference>
<dbReference type="InterPro" id="IPR003439">
    <property type="entry name" value="ABC_transporter-like_ATP-bd"/>
</dbReference>
<keyword evidence="3" id="KW-0067">ATP-binding</keyword>
<evidence type="ECO:0000256" key="3">
    <source>
        <dbReference type="ARBA" id="ARBA00022840"/>
    </source>
</evidence>
<evidence type="ECO:0000259" key="4">
    <source>
        <dbReference type="PROSITE" id="PS50893"/>
    </source>
</evidence>
<dbReference type="PANTHER" id="PTHR42939:SF1">
    <property type="entry name" value="ABC TRANSPORTER ATP-BINDING PROTEIN ALBC-RELATED"/>
    <property type="match status" value="1"/>
</dbReference>
<comment type="caution">
    <text evidence="5">The sequence shown here is derived from an EMBL/GenBank/DDBJ whole genome shotgun (WGS) entry which is preliminary data.</text>
</comment>
<dbReference type="Proteomes" id="UP000294743">
    <property type="component" value="Unassembled WGS sequence"/>
</dbReference>
<keyword evidence="2" id="KW-0547">Nucleotide-binding</keyword>
<sequence>MIEVKNLTKSYGSFKAAEDVNLVAKDGCITILLGPNGAGKSTTIKSIANLLKFDGEIDICGYPNSTVEAKQAFGYIPDTPVLYDLLTIDEHVDFIGSAYKVENYREVADHYITLFDLEEKRKKVAKELSKGMRQKLSMLLALVIQPKALLVDEPMVGLDPASIEETLDLFVKLKDEGCSILISTHIIDIIENIWDEAYIMDHGRIVKTASRSHMNGESLKDLFFKYTSVEVKNDEILD</sequence>
<evidence type="ECO:0000256" key="2">
    <source>
        <dbReference type="ARBA" id="ARBA00022741"/>
    </source>
</evidence>
<reference evidence="5 6" key="1">
    <citation type="submission" date="2019-03" db="EMBL/GenBank/DDBJ databases">
        <title>Genomic Encyclopedia of Type Strains, Phase IV (KMG-IV): sequencing the most valuable type-strain genomes for metagenomic binning, comparative biology and taxonomic classification.</title>
        <authorList>
            <person name="Goeker M."/>
        </authorList>
    </citation>
    <scope>NUCLEOTIDE SEQUENCE [LARGE SCALE GENOMIC DNA]</scope>
    <source>
        <strain evidence="5 6">DSM 28867</strain>
    </source>
</reference>
<dbReference type="EMBL" id="SODD01000002">
    <property type="protein sequence ID" value="TDW26045.1"/>
    <property type="molecule type" value="Genomic_DNA"/>
</dbReference>
<protein>
    <submittedName>
        <fullName evidence="5">ABC-type multidrug transport system ATPase subunit</fullName>
    </submittedName>
</protein>
<dbReference type="InterPro" id="IPR003593">
    <property type="entry name" value="AAA+_ATPase"/>
</dbReference>
<accession>A0A4R8A6J1</accession>
<gene>
    <name evidence="5" type="ORF">EDD63_10266</name>
</gene>
<feature type="domain" description="ABC transporter" evidence="4">
    <location>
        <begin position="2"/>
        <end position="227"/>
    </location>
</feature>
<dbReference type="InterPro" id="IPR017871">
    <property type="entry name" value="ABC_transporter-like_CS"/>
</dbReference>
<dbReference type="SUPFAM" id="SSF52540">
    <property type="entry name" value="P-loop containing nucleoside triphosphate hydrolases"/>
    <property type="match status" value="1"/>
</dbReference>
<dbReference type="AlphaFoldDB" id="A0A4R8A6J1"/>
<dbReference type="GO" id="GO:0005524">
    <property type="term" value="F:ATP binding"/>
    <property type="evidence" value="ECO:0007669"/>
    <property type="project" value="UniProtKB-KW"/>
</dbReference>
<evidence type="ECO:0000256" key="1">
    <source>
        <dbReference type="ARBA" id="ARBA00022448"/>
    </source>
</evidence>
<dbReference type="PROSITE" id="PS50893">
    <property type="entry name" value="ABC_TRANSPORTER_2"/>
    <property type="match status" value="1"/>
</dbReference>
<dbReference type="PROSITE" id="PS00211">
    <property type="entry name" value="ABC_TRANSPORTER_1"/>
    <property type="match status" value="1"/>
</dbReference>
<dbReference type="GO" id="GO:0016887">
    <property type="term" value="F:ATP hydrolysis activity"/>
    <property type="evidence" value="ECO:0007669"/>
    <property type="project" value="InterPro"/>
</dbReference>
<evidence type="ECO:0000313" key="6">
    <source>
        <dbReference type="Proteomes" id="UP000294743"/>
    </source>
</evidence>
<dbReference type="Pfam" id="PF00005">
    <property type="entry name" value="ABC_tran"/>
    <property type="match status" value="1"/>
</dbReference>
<dbReference type="Gene3D" id="3.40.50.300">
    <property type="entry name" value="P-loop containing nucleotide triphosphate hydrolases"/>
    <property type="match status" value="1"/>
</dbReference>
<dbReference type="PANTHER" id="PTHR42939">
    <property type="entry name" value="ABC TRANSPORTER ATP-BINDING PROTEIN ALBC-RELATED"/>
    <property type="match status" value="1"/>
</dbReference>
<proteinExistence type="predicted"/>
<keyword evidence="1" id="KW-0813">Transport</keyword>
<dbReference type="OrthoDB" id="9804819at2"/>
<dbReference type="RefSeq" id="WP_134167618.1">
    <property type="nucleotide sequence ID" value="NZ_SODD01000002.1"/>
</dbReference>
<dbReference type="CDD" id="cd03230">
    <property type="entry name" value="ABC_DR_subfamily_A"/>
    <property type="match status" value="1"/>
</dbReference>
<dbReference type="InterPro" id="IPR027417">
    <property type="entry name" value="P-loop_NTPase"/>
</dbReference>
<dbReference type="SMART" id="SM00382">
    <property type="entry name" value="AAA"/>
    <property type="match status" value="1"/>
</dbReference>
<evidence type="ECO:0000313" key="5">
    <source>
        <dbReference type="EMBL" id="TDW26045.1"/>
    </source>
</evidence>
<organism evidence="5 6">
    <name type="scientific">Breznakia blatticola</name>
    <dbReference type="NCBI Taxonomy" id="1754012"/>
    <lineage>
        <taxon>Bacteria</taxon>
        <taxon>Bacillati</taxon>
        <taxon>Bacillota</taxon>
        <taxon>Erysipelotrichia</taxon>
        <taxon>Erysipelotrichales</taxon>
        <taxon>Erysipelotrichaceae</taxon>
        <taxon>Breznakia</taxon>
    </lineage>
</organism>
<keyword evidence="6" id="KW-1185">Reference proteome</keyword>